<organism evidence="2 3">
    <name type="scientific">Aquisphaera giovannonii</name>
    <dbReference type="NCBI Taxonomy" id="406548"/>
    <lineage>
        <taxon>Bacteria</taxon>
        <taxon>Pseudomonadati</taxon>
        <taxon>Planctomycetota</taxon>
        <taxon>Planctomycetia</taxon>
        <taxon>Isosphaerales</taxon>
        <taxon>Isosphaeraceae</taxon>
        <taxon>Aquisphaera</taxon>
    </lineage>
</organism>
<dbReference type="Proteomes" id="UP000324233">
    <property type="component" value="Chromosome"/>
</dbReference>
<proteinExistence type="predicted"/>
<dbReference type="EMBL" id="CP042997">
    <property type="protein sequence ID" value="QEH33732.1"/>
    <property type="molecule type" value="Genomic_DNA"/>
</dbReference>
<gene>
    <name evidence="2" type="ORF">OJF2_22380</name>
</gene>
<feature type="region of interest" description="Disordered" evidence="1">
    <location>
        <begin position="123"/>
        <end position="145"/>
    </location>
</feature>
<feature type="region of interest" description="Disordered" evidence="1">
    <location>
        <begin position="1"/>
        <end position="28"/>
    </location>
</feature>
<keyword evidence="3" id="KW-1185">Reference proteome</keyword>
<sequence>MMKGIRWANSRARAGRSPGMPTKPRRIRTKHPDLEPLEQRALLSHLEVLGSSFLITSSMGKTQQVTASLPQGPLTSNLFNQATVQDPVTYVQTWTTLDGYQPDASSSDGVVYSLVGDFSGGTSILPPGLPQPAGSDPTPSGSITGSIKLELIPDEGDLPDSLSDVSLKVETNTEDPPHNSSTVALSYSAGSTSGSLSASPSVAGVGATDSADLKGLPFNTPIQLNWSFDATGGAGSFGSLDLGITPTLDIAAKYNTPEAGANVIGRFFRGVPIPDENATITVLQQFAQSGAASVTATLGGSPLAVTKTGKGTYTTANFDPSTYANGTALKVSLTVNGELVATKQETLDVEPQPPWFIALNGKATFDTGSEVYTFNASLLDSHTSSSDYFSLHQVPGLWFGGGAKSGLDATIAVTAQTGLDPTEDPSVDGNVKVDLTFMGKSVYAASFDSDQQDGPFVLGVTLDPRTLALQSGDVSYSETRQQKIDLFKNDQFKTANFTALSGVGIDLTETMDLNLSINADGTFVPGQVAADGSLSGSRLSFDLKGDLSGKLLDLDFTSVAEARAILGVARRFLGATTPIGTILGSIATELAKDLGLLPSLSMQSDVTGSIELSGAVQLTGQNSGRLLYFDPSVDLSLTPPTLDLTWLGNTYEVAVLPSLFNGFLTISYHPKKP</sequence>
<dbReference type="AlphaFoldDB" id="A0A5B9VZF7"/>
<name>A0A5B9VZF7_9BACT</name>
<reference evidence="2 3" key="1">
    <citation type="submission" date="2019-08" db="EMBL/GenBank/DDBJ databases">
        <title>Deep-cultivation of Planctomycetes and their phenomic and genomic characterization uncovers novel biology.</title>
        <authorList>
            <person name="Wiegand S."/>
            <person name="Jogler M."/>
            <person name="Boedeker C."/>
            <person name="Pinto D."/>
            <person name="Vollmers J."/>
            <person name="Rivas-Marin E."/>
            <person name="Kohn T."/>
            <person name="Peeters S.H."/>
            <person name="Heuer A."/>
            <person name="Rast P."/>
            <person name="Oberbeckmann S."/>
            <person name="Bunk B."/>
            <person name="Jeske O."/>
            <person name="Meyerdierks A."/>
            <person name="Storesund J.E."/>
            <person name="Kallscheuer N."/>
            <person name="Luecker S."/>
            <person name="Lage O.M."/>
            <person name="Pohl T."/>
            <person name="Merkel B.J."/>
            <person name="Hornburger P."/>
            <person name="Mueller R.-W."/>
            <person name="Bruemmer F."/>
            <person name="Labrenz M."/>
            <person name="Spormann A.M."/>
            <person name="Op den Camp H."/>
            <person name="Overmann J."/>
            <person name="Amann R."/>
            <person name="Jetten M.S.M."/>
            <person name="Mascher T."/>
            <person name="Medema M.H."/>
            <person name="Devos D.P."/>
            <person name="Kaster A.-K."/>
            <person name="Ovreas L."/>
            <person name="Rohde M."/>
            <person name="Galperin M.Y."/>
            <person name="Jogler C."/>
        </authorList>
    </citation>
    <scope>NUCLEOTIDE SEQUENCE [LARGE SCALE GENOMIC DNA]</scope>
    <source>
        <strain evidence="2 3">OJF2</strain>
    </source>
</reference>
<evidence type="ECO:0000313" key="3">
    <source>
        <dbReference type="Proteomes" id="UP000324233"/>
    </source>
</evidence>
<evidence type="ECO:0000313" key="2">
    <source>
        <dbReference type="EMBL" id="QEH33732.1"/>
    </source>
</evidence>
<protein>
    <submittedName>
        <fullName evidence="2">Uncharacterized protein</fullName>
    </submittedName>
</protein>
<accession>A0A5B9VZF7</accession>
<dbReference type="KEGG" id="agv:OJF2_22380"/>
<evidence type="ECO:0000256" key="1">
    <source>
        <dbReference type="SAM" id="MobiDB-lite"/>
    </source>
</evidence>